<dbReference type="PANTHER" id="PTHR48173:SF2">
    <property type="entry name" value="VACUOLAR PROTEIN SORTING-ASSOCIATED PROTEIN 62"/>
    <property type="match status" value="1"/>
</dbReference>
<dbReference type="Proteomes" id="UP001291623">
    <property type="component" value="Unassembled WGS sequence"/>
</dbReference>
<comment type="caution">
    <text evidence="1">The sequence shown here is derived from an EMBL/GenBank/DDBJ whole genome shotgun (WGS) entry which is preliminary data.</text>
</comment>
<dbReference type="InterPro" id="IPR009291">
    <property type="entry name" value="Vps62"/>
</dbReference>
<accession>A0AAE1RLZ5</accession>
<name>A0AAE1RLZ5_9SOLA</name>
<dbReference type="Pfam" id="PF06101">
    <property type="entry name" value="Vps62"/>
    <property type="match status" value="2"/>
</dbReference>
<sequence>MFGRDCWCWDNNNVSDYNYVEPKSFTLPSPLPQWPQGKGFAKGKISLGEIEAVQITKFKKIWNCSPLFGKSKSVSFYKPDETPQGFSIIGHYCQPDGEKNITGYRKRLYKEVGYIWLPNAPVGYKPMGFVVTVEPNEPNLDEVRCVRTDLTEKCEACEVVFSSNSLFTKIQFQVWKTRPCKRGMLCRGVSVGTFFCCTSFMKGDDLSVACLKNLDSSLQAMPNLEQVHALIKHYGPTVYFHPNEIYLPSSVPWFFKNGALLFKDGKNNGIAIDSKGSNLPAGGRNDGKYWLDLPSKDVENRDVVKCGKTETAELYVHVKPAEGGTFTDLAMWIFCPFNGPATLKVGLLNLAMNKVGEHVGDWEHYTLRMSNFSGEIWSVYFSEHSGGEWVDARDLEFIEGNRSIVYASRNGHASFPHPGCYLQGSTKLGIGVRNDCAKSKYYVDSSSKYQIIAAEYLGEGTIVEPPWLQYMREWGPTIEYKSGYEVDEIINHLPSFFRFSVESLVELFPTELYGEAGPTGPKEKNNWFGDERW</sequence>
<reference evidence="1" key="1">
    <citation type="submission" date="2023-12" db="EMBL/GenBank/DDBJ databases">
        <title>Genome assembly of Anisodus tanguticus.</title>
        <authorList>
            <person name="Wang Y.-J."/>
        </authorList>
    </citation>
    <scope>NUCLEOTIDE SEQUENCE</scope>
    <source>
        <strain evidence="1">KB-2021</strain>
        <tissue evidence="1">Leaf</tissue>
    </source>
</reference>
<evidence type="ECO:0008006" key="3">
    <source>
        <dbReference type="Google" id="ProtNLM"/>
    </source>
</evidence>
<keyword evidence="2" id="KW-1185">Reference proteome</keyword>
<dbReference type="EMBL" id="JAVYJV010000014">
    <property type="protein sequence ID" value="KAK4353584.1"/>
    <property type="molecule type" value="Genomic_DNA"/>
</dbReference>
<organism evidence="1 2">
    <name type="scientific">Anisodus tanguticus</name>
    <dbReference type="NCBI Taxonomy" id="243964"/>
    <lineage>
        <taxon>Eukaryota</taxon>
        <taxon>Viridiplantae</taxon>
        <taxon>Streptophyta</taxon>
        <taxon>Embryophyta</taxon>
        <taxon>Tracheophyta</taxon>
        <taxon>Spermatophyta</taxon>
        <taxon>Magnoliopsida</taxon>
        <taxon>eudicotyledons</taxon>
        <taxon>Gunneridae</taxon>
        <taxon>Pentapetalae</taxon>
        <taxon>asterids</taxon>
        <taxon>lamiids</taxon>
        <taxon>Solanales</taxon>
        <taxon>Solanaceae</taxon>
        <taxon>Solanoideae</taxon>
        <taxon>Hyoscyameae</taxon>
        <taxon>Anisodus</taxon>
    </lineage>
</organism>
<evidence type="ECO:0000313" key="1">
    <source>
        <dbReference type="EMBL" id="KAK4353584.1"/>
    </source>
</evidence>
<protein>
    <recommendedName>
        <fullName evidence="3">Vacuolar protein sorting-associated protein 62</fullName>
    </recommendedName>
</protein>
<evidence type="ECO:0000313" key="2">
    <source>
        <dbReference type="Proteomes" id="UP001291623"/>
    </source>
</evidence>
<dbReference type="PANTHER" id="PTHR48173">
    <property type="entry name" value="GNK2-HOMOLOGOUS DOMAIN-CONTAINING PROTEIN"/>
    <property type="match status" value="1"/>
</dbReference>
<dbReference type="AlphaFoldDB" id="A0AAE1RLZ5"/>
<gene>
    <name evidence="1" type="ORF">RND71_025778</name>
</gene>
<proteinExistence type="predicted"/>